<evidence type="ECO:0008006" key="4">
    <source>
        <dbReference type="Google" id="ProtNLM"/>
    </source>
</evidence>
<keyword evidence="3" id="KW-1185">Reference proteome</keyword>
<gene>
    <name evidence="2" type="ORF">P280DRAFT_537189</name>
</gene>
<protein>
    <recommendedName>
        <fullName evidence="4">Ubiquitin 3 binding protein But2 C-terminal domain-containing protein</fullName>
    </recommendedName>
</protein>
<dbReference type="Proteomes" id="UP000799753">
    <property type="component" value="Unassembled WGS sequence"/>
</dbReference>
<evidence type="ECO:0000256" key="1">
    <source>
        <dbReference type="SAM" id="SignalP"/>
    </source>
</evidence>
<reference evidence="2" key="1">
    <citation type="journal article" date="2020" name="Stud. Mycol.">
        <title>101 Dothideomycetes genomes: a test case for predicting lifestyles and emergence of pathogens.</title>
        <authorList>
            <person name="Haridas S."/>
            <person name="Albert R."/>
            <person name="Binder M."/>
            <person name="Bloem J."/>
            <person name="Labutti K."/>
            <person name="Salamov A."/>
            <person name="Andreopoulos B."/>
            <person name="Baker S."/>
            <person name="Barry K."/>
            <person name="Bills G."/>
            <person name="Bluhm B."/>
            <person name="Cannon C."/>
            <person name="Castanera R."/>
            <person name="Culley D."/>
            <person name="Daum C."/>
            <person name="Ezra D."/>
            <person name="Gonzalez J."/>
            <person name="Henrissat B."/>
            <person name="Kuo A."/>
            <person name="Liang C."/>
            <person name="Lipzen A."/>
            <person name="Lutzoni F."/>
            <person name="Magnuson J."/>
            <person name="Mondo S."/>
            <person name="Nolan M."/>
            <person name="Ohm R."/>
            <person name="Pangilinan J."/>
            <person name="Park H.-J."/>
            <person name="Ramirez L."/>
            <person name="Alfaro M."/>
            <person name="Sun H."/>
            <person name="Tritt A."/>
            <person name="Yoshinaga Y."/>
            <person name="Zwiers L.-H."/>
            <person name="Turgeon B."/>
            <person name="Goodwin S."/>
            <person name="Spatafora J."/>
            <person name="Crous P."/>
            <person name="Grigoriev I."/>
        </authorList>
    </citation>
    <scope>NUCLEOTIDE SEQUENCE</scope>
    <source>
        <strain evidence="2">CBS 473.64</strain>
    </source>
</reference>
<evidence type="ECO:0000313" key="3">
    <source>
        <dbReference type="Proteomes" id="UP000799753"/>
    </source>
</evidence>
<name>A0A6A6RI21_9PLEO</name>
<organism evidence="2 3">
    <name type="scientific">Massarina eburnea CBS 473.64</name>
    <dbReference type="NCBI Taxonomy" id="1395130"/>
    <lineage>
        <taxon>Eukaryota</taxon>
        <taxon>Fungi</taxon>
        <taxon>Dikarya</taxon>
        <taxon>Ascomycota</taxon>
        <taxon>Pezizomycotina</taxon>
        <taxon>Dothideomycetes</taxon>
        <taxon>Pleosporomycetidae</taxon>
        <taxon>Pleosporales</taxon>
        <taxon>Massarineae</taxon>
        <taxon>Massarinaceae</taxon>
        <taxon>Massarina</taxon>
    </lineage>
</organism>
<accession>A0A6A6RI21</accession>
<dbReference type="OrthoDB" id="3772810at2759"/>
<evidence type="ECO:0000313" key="2">
    <source>
        <dbReference type="EMBL" id="KAF2634795.1"/>
    </source>
</evidence>
<dbReference type="AlphaFoldDB" id="A0A6A6RI21"/>
<feature type="chain" id="PRO_5025342426" description="Ubiquitin 3 binding protein But2 C-terminal domain-containing protein" evidence="1">
    <location>
        <begin position="19"/>
        <end position="254"/>
    </location>
</feature>
<keyword evidence="1" id="KW-0732">Signal</keyword>
<feature type="signal peptide" evidence="1">
    <location>
        <begin position="1"/>
        <end position="18"/>
    </location>
</feature>
<proteinExistence type="predicted"/>
<sequence>MLHRILTTFVLLVPNALAAPYSYPNETFTGETTQNGTLPNSTSLYTATGPTATATTFPPRPSGPPCLNTFYPSELRILNSRYALYNQTELHTRTNMFMALRQREDTFQVATQVQFNDVVAPNWTGCHLKFDIPGDSFQTYSGPQPILYVYQVTREAGSVANWDTYEPAIVSANDLVVYGTVDGASVQQKGITEHYQGYYDIGSGPCNQTMTFQVGLAFDGGDEVNYWQFIDTQPPLSPVHGFKLWSGDNWCIGQ</sequence>
<dbReference type="EMBL" id="MU006814">
    <property type="protein sequence ID" value="KAF2634795.1"/>
    <property type="molecule type" value="Genomic_DNA"/>
</dbReference>